<proteinExistence type="predicted"/>
<evidence type="ECO:0000313" key="3">
    <source>
        <dbReference type="Proteomes" id="UP000189339"/>
    </source>
</evidence>
<dbReference type="Proteomes" id="UP000189339">
    <property type="component" value="Unassembled WGS sequence"/>
</dbReference>
<dbReference type="AlphaFoldDB" id="A0A1V2DTI4"/>
<evidence type="ECO:0000259" key="1">
    <source>
        <dbReference type="Pfam" id="PF20598"/>
    </source>
</evidence>
<sequence>MFPATTLVLLLFLLATEAYSLSIFDTGKVCTFLAFSGVILKGRTPVSNATVTRTTSYQKKETDRTRTDEHGYFEMPARFERSISSLLPQEFAVGQLVTVTVNDVDYVIWDGVKRIRDENSEARGKPLIVTCDIENELRAIEVDCQPFVTKCTWDVVPDKIDKGF</sequence>
<dbReference type="EMBL" id="MSCW01000006">
    <property type="protein sequence ID" value="ONF43897.1"/>
    <property type="molecule type" value="Genomic_DNA"/>
</dbReference>
<feature type="domain" description="DUF6795" evidence="1">
    <location>
        <begin position="36"/>
        <end position="136"/>
    </location>
</feature>
<dbReference type="Pfam" id="PF20598">
    <property type="entry name" value="DUF6795"/>
    <property type="match status" value="1"/>
</dbReference>
<comment type="caution">
    <text evidence="2">The sequence shown here is derived from an EMBL/GenBank/DDBJ whole genome shotgun (WGS) entry which is preliminary data.</text>
</comment>
<gene>
    <name evidence="2" type="ORF">BTO32_08755</name>
</gene>
<evidence type="ECO:0000313" key="2">
    <source>
        <dbReference type="EMBL" id="ONF43897.1"/>
    </source>
</evidence>
<accession>A0A1V2DTI4</accession>
<keyword evidence="3" id="KW-1185">Reference proteome</keyword>
<name>A0A1V2DTI4_9GAMM</name>
<dbReference type="InterPro" id="IPR046474">
    <property type="entry name" value="DUF6795"/>
</dbReference>
<protein>
    <recommendedName>
        <fullName evidence="1">DUF6795 domain-containing protein</fullName>
    </recommendedName>
</protein>
<reference evidence="2 3" key="1">
    <citation type="submission" date="2016-12" db="EMBL/GenBank/DDBJ databases">
        <title>Marinobacter lutaoensis whole genome sequencing.</title>
        <authorList>
            <person name="Verma A."/>
            <person name="Krishnamurthi S."/>
        </authorList>
    </citation>
    <scope>NUCLEOTIDE SEQUENCE [LARGE SCALE GENOMIC DNA]</scope>
    <source>
        <strain evidence="2 3">T5054</strain>
    </source>
</reference>
<organism evidence="2 3">
    <name type="scientific">Marinobacter lutaoensis</name>
    <dbReference type="NCBI Taxonomy" id="135739"/>
    <lineage>
        <taxon>Bacteria</taxon>
        <taxon>Pseudomonadati</taxon>
        <taxon>Pseudomonadota</taxon>
        <taxon>Gammaproteobacteria</taxon>
        <taxon>Pseudomonadales</taxon>
        <taxon>Marinobacteraceae</taxon>
        <taxon>Marinobacter</taxon>
    </lineage>
</organism>